<gene>
    <name evidence="5" type="ORF">G6034_08115</name>
</gene>
<comment type="caution">
    <text evidence="5">The sequence shown here is derived from an EMBL/GenBank/DDBJ whole genome shotgun (WGS) entry which is preliminary data.</text>
</comment>
<accession>A0A7Y7IG45</accession>
<sequence>MNRTSRPHALDGPSKGTTQPASTAGRGVRRQRWSAVDLSLVAVFAALLAASVAVPGINVGPLGVAITLQTLVVSLCGLVLGFGRGTAAVALYILLGLVGLPIFSGFRAGPAVLASPSAGYIIGFVLGAAVVGLLSVWAVRSRFRGVALFGAALAGMVVIHLCGILGLALKGMGLAAAAGADVIFLPGDILKNVVAVAIALSLHRAFPDLLVRRRR</sequence>
<dbReference type="GO" id="GO:0005886">
    <property type="term" value="C:plasma membrane"/>
    <property type="evidence" value="ECO:0007669"/>
    <property type="project" value="UniProtKB-SubCell"/>
</dbReference>
<dbReference type="GO" id="GO:0015225">
    <property type="term" value="F:biotin transmembrane transporter activity"/>
    <property type="evidence" value="ECO:0007669"/>
    <property type="project" value="UniProtKB-UniRule"/>
</dbReference>
<dbReference type="PANTHER" id="PTHR34295">
    <property type="entry name" value="BIOTIN TRANSPORTER BIOY"/>
    <property type="match status" value="1"/>
</dbReference>
<dbReference type="AlphaFoldDB" id="A0A7Y7IG45"/>
<dbReference type="RefSeq" id="WP_176634605.1">
    <property type="nucleotide sequence ID" value="NZ_JAAMFM010000009.1"/>
</dbReference>
<comment type="subcellular location">
    <subcellularLocation>
        <location evidence="2">Cell membrane</location>
        <topology evidence="2">Multi-pass membrane protein</topology>
    </subcellularLocation>
</comment>
<dbReference type="PIRSF" id="PIRSF016661">
    <property type="entry name" value="BioY"/>
    <property type="match status" value="1"/>
</dbReference>
<keyword evidence="4" id="KW-0812">Transmembrane</keyword>
<evidence type="ECO:0000256" key="1">
    <source>
        <dbReference type="ARBA" id="ARBA00010692"/>
    </source>
</evidence>
<dbReference type="Proteomes" id="UP000543556">
    <property type="component" value="Unassembled WGS sequence"/>
</dbReference>
<keyword evidence="2" id="KW-0813">Transport</keyword>
<dbReference type="PANTHER" id="PTHR34295:SF1">
    <property type="entry name" value="BIOTIN TRANSPORTER BIOY"/>
    <property type="match status" value="1"/>
</dbReference>
<dbReference type="EMBL" id="JAAMFM010000009">
    <property type="protein sequence ID" value="NVM94874.1"/>
    <property type="molecule type" value="Genomic_DNA"/>
</dbReference>
<dbReference type="InterPro" id="IPR003784">
    <property type="entry name" value="BioY"/>
</dbReference>
<feature type="transmembrane region" description="Helical" evidence="4">
    <location>
        <begin position="146"/>
        <end position="169"/>
    </location>
</feature>
<name>A0A7Y7IG45_9MICC</name>
<feature type="transmembrane region" description="Helical" evidence="4">
    <location>
        <begin position="189"/>
        <end position="206"/>
    </location>
</feature>
<dbReference type="Pfam" id="PF02632">
    <property type="entry name" value="BioY"/>
    <property type="match status" value="1"/>
</dbReference>
<protein>
    <recommendedName>
        <fullName evidence="2">Biotin transporter</fullName>
    </recommendedName>
</protein>
<evidence type="ECO:0000313" key="5">
    <source>
        <dbReference type="EMBL" id="NVM94874.1"/>
    </source>
</evidence>
<keyword evidence="6" id="KW-1185">Reference proteome</keyword>
<keyword evidence="2 4" id="KW-0472">Membrane</keyword>
<keyword evidence="2" id="KW-1003">Cell membrane</keyword>
<feature type="transmembrane region" description="Helical" evidence="4">
    <location>
        <begin position="63"/>
        <end position="82"/>
    </location>
</feature>
<evidence type="ECO:0000256" key="4">
    <source>
        <dbReference type="SAM" id="Phobius"/>
    </source>
</evidence>
<keyword evidence="4" id="KW-1133">Transmembrane helix</keyword>
<feature type="transmembrane region" description="Helical" evidence="4">
    <location>
        <begin position="89"/>
        <end position="106"/>
    </location>
</feature>
<evidence type="ECO:0000313" key="6">
    <source>
        <dbReference type="Proteomes" id="UP000543556"/>
    </source>
</evidence>
<feature type="transmembrane region" description="Helical" evidence="4">
    <location>
        <begin position="35"/>
        <end position="57"/>
    </location>
</feature>
<reference evidence="5 6" key="1">
    <citation type="submission" date="2020-02" db="EMBL/GenBank/DDBJ databases">
        <title>Genome sequence of strain AETb3-4.</title>
        <authorList>
            <person name="Gao J."/>
            <person name="Zhang X."/>
        </authorList>
    </citation>
    <scope>NUCLEOTIDE SEQUENCE [LARGE SCALE GENOMIC DNA]</scope>
    <source>
        <strain evidence="5 6">AETb3-4</strain>
    </source>
</reference>
<comment type="similarity">
    <text evidence="1 2">Belongs to the BioY family.</text>
</comment>
<feature type="region of interest" description="Disordered" evidence="3">
    <location>
        <begin position="1"/>
        <end position="28"/>
    </location>
</feature>
<evidence type="ECO:0000256" key="2">
    <source>
        <dbReference type="PIRNR" id="PIRNR016661"/>
    </source>
</evidence>
<feature type="transmembrane region" description="Helical" evidence="4">
    <location>
        <begin position="118"/>
        <end position="139"/>
    </location>
</feature>
<dbReference type="Gene3D" id="1.10.1760.20">
    <property type="match status" value="1"/>
</dbReference>
<proteinExistence type="inferred from homology"/>
<evidence type="ECO:0000256" key="3">
    <source>
        <dbReference type="SAM" id="MobiDB-lite"/>
    </source>
</evidence>
<organism evidence="5 6">
    <name type="scientific">Arthrobacter wenxiniae</name>
    <dbReference type="NCBI Taxonomy" id="2713570"/>
    <lineage>
        <taxon>Bacteria</taxon>
        <taxon>Bacillati</taxon>
        <taxon>Actinomycetota</taxon>
        <taxon>Actinomycetes</taxon>
        <taxon>Micrococcales</taxon>
        <taxon>Micrococcaceae</taxon>
        <taxon>Arthrobacter</taxon>
    </lineage>
</organism>